<dbReference type="RefSeq" id="WP_244532364.1">
    <property type="nucleotide sequence ID" value="NZ_FOSN01000015.1"/>
</dbReference>
<dbReference type="STRING" id="1612308.SAMN05444581_11520"/>
<dbReference type="InterPro" id="IPR012683">
    <property type="entry name" value="CHP02302_TM"/>
</dbReference>
<keyword evidence="4" id="KW-1185">Reference proteome</keyword>
<dbReference type="NCBIfam" id="TIGR02302">
    <property type="entry name" value="aProt_lowcomp"/>
    <property type="match status" value="1"/>
</dbReference>
<name>A0A1I4BJB7_9HYPH</name>
<keyword evidence="2" id="KW-0812">Transmembrane</keyword>
<accession>A0A1I4BJB7</accession>
<dbReference type="Pfam" id="PF13779">
    <property type="entry name" value="DUF4175"/>
    <property type="match status" value="1"/>
</dbReference>
<sequence>MFKFRRPVVWRKGRSNSPAGAAPKAPISGPPTHRRLEQLILQARAILLFERLWRLLAPPLMVIGAFVCLSWTGFWFEVPHWARAAGTLCLAVGVLAALLPALKFRFPSRKEALARLDRVSDHALRPAAVLEDRPANAGGDPTTRAFWNLHRRRAERSIAALRTGAPSPRLADLDRYALRASIIVGLVATAFLAGPERYARLAAAFDWRLDGFSGGGHRLDAWIDPPAYTGKTPIILRADASASGSPQRIEAPTGSIVVIRWSGGPPAIEVEGALETPKENPETPAKAKDVPATQLVLRGDARLKLGAYGAGPAVAFDFIGVPDKPPSIELTDEPAANARGSLTLKYRMADDYGVISAEAVFSNPSDRDGKPFKRSLVDPPQAALVLPAGAGGGEAQTIVDLSEHPWAGARVQLTLAAHDEGGNEGKSPPIEVVLPEKPFAKPLARALVEQRRNLVLSPDDKARVATALDALMIAPDAFGTSAGVYLGLQVASQRLASAKKDADLIEIADYLWAMALQIENGDLSEAERDLRAAEQQLREALQRDAPAEEIQKLSENLRAAMDKFVREFAQQQKQNGEPDSPQMKGRGRAISPKDLQAMLDKMQALARAGDSAEAQKMLEQLQNILENLRMARPRKSDPRARELSRAIDELGQMSKEQQDLRDDTYQSGESERRRQRRQRGEMGASRLPFEDPEDSLDDNSEGDNEATPPNAPNAQELARRQQALQDKLDRLNKQLKQMGQGEPGLNDAQDAMGEAQRALGQGSRGAGTAVEAQGRALESLRQGAQKLGENMRKQGEGEPSESAQDEGEGEGQAEDGQSGQEGSGDPLGRNRSGGERNQGARYNPLGVPAAQRVHRVLEELRRRLGDPARPREELEYLERLLRHY</sequence>
<gene>
    <name evidence="3" type="ORF">SAMN05444581_11520</name>
</gene>
<evidence type="ECO:0000313" key="3">
    <source>
        <dbReference type="EMBL" id="SFK68460.1"/>
    </source>
</evidence>
<organism evidence="3 4">
    <name type="scientific">Methylocapsa palsarum</name>
    <dbReference type="NCBI Taxonomy" id="1612308"/>
    <lineage>
        <taxon>Bacteria</taxon>
        <taxon>Pseudomonadati</taxon>
        <taxon>Pseudomonadota</taxon>
        <taxon>Alphaproteobacteria</taxon>
        <taxon>Hyphomicrobiales</taxon>
        <taxon>Beijerinckiaceae</taxon>
        <taxon>Methylocapsa</taxon>
    </lineage>
</organism>
<keyword evidence="2" id="KW-0472">Membrane</keyword>
<feature type="region of interest" description="Disordered" evidence="1">
    <location>
        <begin position="569"/>
        <end position="588"/>
    </location>
</feature>
<evidence type="ECO:0000313" key="4">
    <source>
        <dbReference type="Proteomes" id="UP000198755"/>
    </source>
</evidence>
<keyword evidence="2" id="KW-1133">Transmembrane helix</keyword>
<dbReference type="AlphaFoldDB" id="A0A1I4BJB7"/>
<feature type="transmembrane region" description="Helical" evidence="2">
    <location>
        <begin position="52"/>
        <end position="75"/>
    </location>
</feature>
<reference evidence="3 4" key="1">
    <citation type="submission" date="2016-10" db="EMBL/GenBank/DDBJ databases">
        <authorList>
            <person name="de Groot N.N."/>
        </authorList>
    </citation>
    <scope>NUCLEOTIDE SEQUENCE [LARGE SCALE GENOMIC DNA]</scope>
    <source>
        <strain evidence="3 4">NE2</strain>
    </source>
</reference>
<feature type="compositionally biased region" description="Basic and acidic residues" evidence="1">
    <location>
        <begin position="656"/>
        <end position="672"/>
    </location>
</feature>
<feature type="compositionally biased region" description="Low complexity" evidence="1">
    <location>
        <begin position="814"/>
        <end position="824"/>
    </location>
</feature>
<dbReference type="Proteomes" id="UP000198755">
    <property type="component" value="Unassembled WGS sequence"/>
</dbReference>
<evidence type="ECO:0000256" key="2">
    <source>
        <dbReference type="SAM" id="Phobius"/>
    </source>
</evidence>
<feature type="compositionally biased region" description="Low complexity" evidence="1">
    <location>
        <begin position="714"/>
        <end position="725"/>
    </location>
</feature>
<feature type="transmembrane region" description="Helical" evidence="2">
    <location>
        <begin position="81"/>
        <end position="102"/>
    </location>
</feature>
<proteinExistence type="predicted"/>
<dbReference type="EMBL" id="FOSN01000015">
    <property type="protein sequence ID" value="SFK68460.1"/>
    <property type="molecule type" value="Genomic_DNA"/>
</dbReference>
<evidence type="ECO:0000256" key="1">
    <source>
        <dbReference type="SAM" id="MobiDB-lite"/>
    </source>
</evidence>
<feature type="transmembrane region" description="Helical" evidence="2">
    <location>
        <begin position="176"/>
        <end position="194"/>
    </location>
</feature>
<feature type="region of interest" description="Disordered" evidence="1">
    <location>
        <begin position="648"/>
        <end position="851"/>
    </location>
</feature>
<protein>
    <submittedName>
        <fullName evidence="3">TIGR02302 family protein</fullName>
    </submittedName>
</protein>
<feature type="compositionally biased region" description="Acidic residues" evidence="1">
    <location>
        <begin position="803"/>
        <end position="813"/>
    </location>
</feature>
<feature type="compositionally biased region" description="Acidic residues" evidence="1">
    <location>
        <begin position="690"/>
        <end position="704"/>
    </location>
</feature>